<dbReference type="AlphaFoldDB" id="X1JPX6"/>
<evidence type="ECO:0000313" key="1">
    <source>
        <dbReference type="EMBL" id="GAH83460.1"/>
    </source>
</evidence>
<protein>
    <submittedName>
        <fullName evidence="1">Uncharacterized protein</fullName>
    </submittedName>
</protein>
<comment type="caution">
    <text evidence="1">The sequence shown here is derived from an EMBL/GenBank/DDBJ whole genome shotgun (WGS) entry which is preliminary data.</text>
</comment>
<name>X1JPX6_9ZZZZ</name>
<sequence length="85" mass="9669">MSEMTEETKYKVRKAEQRKQLLGIDLWPIIEHNGKKIDVAVFGADAYSDNLNAMKKSYFHSAQLPNITFRPATISESISAVAYDF</sequence>
<reference evidence="1" key="1">
    <citation type="journal article" date="2014" name="Front. Microbiol.">
        <title>High frequency of phylogenetically diverse reductive dehalogenase-homologous genes in deep subseafloor sedimentary metagenomes.</title>
        <authorList>
            <person name="Kawai M."/>
            <person name="Futagami T."/>
            <person name="Toyoda A."/>
            <person name="Takaki Y."/>
            <person name="Nishi S."/>
            <person name="Hori S."/>
            <person name="Arai W."/>
            <person name="Tsubouchi T."/>
            <person name="Morono Y."/>
            <person name="Uchiyama I."/>
            <person name="Ito T."/>
            <person name="Fujiyama A."/>
            <person name="Inagaki F."/>
            <person name="Takami H."/>
        </authorList>
    </citation>
    <scope>NUCLEOTIDE SEQUENCE</scope>
    <source>
        <strain evidence="1">Expedition CK06-06</strain>
    </source>
</reference>
<feature type="non-terminal residue" evidence="1">
    <location>
        <position position="85"/>
    </location>
</feature>
<proteinExistence type="predicted"/>
<gene>
    <name evidence="1" type="ORF">S03H2_61427</name>
</gene>
<accession>X1JPX6</accession>
<dbReference type="EMBL" id="BARU01039653">
    <property type="protein sequence ID" value="GAH83460.1"/>
    <property type="molecule type" value="Genomic_DNA"/>
</dbReference>
<organism evidence="1">
    <name type="scientific">marine sediment metagenome</name>
    <dbReference type="NCBI Taxonomy" id="412755"/>
    <lineage>
        <taxon>unclassified sequences</taxon>
        <taxon>metagenomes</taxon>
        <taxon>ecological metagenomes</taxon>
    </lineage>
</organism>